<keyword evidence="1" id="KW-0489">Methyltransferase</keyword>
<sequence length="292" mass="32963">MATSPEVAAKRLELRRESVLANSGPAPRALEIGPAHNGILRKRDGFDVKVVDYLDRTGLVDKYKRHQQYQAADIEEVDFVLPPGAAMADVIDDRFDLIVASHVIEHTVSLIDFVNECDRLLRPDGVLALVVPDSRYCFDRFRERASLARVIDAAESPSAVHTVGTVIEAKLNAVKHRGATAWAPDHRGEYELVNQLAQVRAWAQRARGDAYIDMHNWVFTPHHLRLLLHDLDLLGYIAVRESHFRDTVRHEFMVNLSATGPGPGLAREDLLRLAAEESRFPEEIRFTDKRQQ</sequence>
<dbReference type="GO" id="GO:0008168">
    <property type="term" value="F:methyltransferase activity"/>
    <property type="evidence" value="ECO:0007669"/>
    <property type="project" value="UniProtKB-KW"/>
</dbReference>
<comment type="caution">
    <text evidence="1">The sequence shown here is derived from an EMBL/GenBank/DDBJ whole genome shotgun (WGS) entry which is preliminary data.</text>
</comment>
<dbReference type="SUPFAM" id="SSF53335">
    <property type="entry name" value="S-adenosyl-L-methionine-dependent methyltransferases"/>
    <property type="match status" value="1"/>
</dbReference>
<organism evidence="1 2">
    <name type="scientific">Nocardioides immobilis</name>
    <dbReference type="NCBI Taxonomy" id="2049295"/>
    <lineage>
        <taxon>Bacteria</taxon>
        <taxon>Bacillati</taxon>
        <taxon>Actinomycetota</taxon>
        <taxon>Actinomycetes</taxon>
        <taxon>Propionibacteriales</taxon>
        <taxon>Nocardioidaceae</taxon>
        <taxon>Nocardioides</taxon>
    </lineage>
</organism>
<name>A0A417Y5P8_9ACTN</name>
<dbReference type="CDD" id="cd02440">
    <property type="entry name" value="AdoMet_MTases"/>
    <property type="match status" value="1"/>
</dbReference>
<proteinExistence type="predicted"/>
<dbReference type="EMBL" id="QXGH01000011">
    <property type="protein sequence ID" value="RHW27876.1"/>
    <property type="molecule type" value="Genomic_DNA"/>
</dbReference>
<protein>
    <submittedName>
        <fullName evidence="1">Methyltransferase domain-containing protein</fullName>
    </submittedName>
</protein>
<dbReference type="AlphaFoldDB" id="A0A417Y5P8"/>
<evidence type="ECO:0000313" key="2">
    <source>
        <dbReference type="Proteomes" id="UP000283644"/>
    </source>
</evidence>
<dbReference type="OrthoDB" id="210346at2"/>
<keyword evidence="1" id="KW-0808">Transferase</keyword>
<dbReference type="Pfam" id="PF13489">
    <property type="entry name" value="Methyltransf_23"/>
    <property type="match status" value="1"/>
</dbReference>
<keyword evidence="2" id="KW-1185">Reference proteome</keyword>
<dbReference type="InterPro" id="IPR029063">
    <property type="entry name" value="SAM-dependent_MTases_sf"/>
</dbReference>
<reference evidence="1 2" key="1">
    <citation type="submission" date="2018-09" db="EMBL/GenBank/DDBJ databases">
        <title>Genome sequencing of Nocardioides immobilis CCTCC AB 2017083 for comparison to Nocardioides silvaticus.</title>
        <authorList>
            <person name="Li C."/>
            <person name="Wang G."/>
        </authorList>
    </citation>
    <scope>NUCLEOTIDE SEQUENCE [LARGE SCALE GENOMIC DNA]</scope>
    <source>
        <strain evidence="1 2">CCTCC AB 2017083</strain>
    </source>
</reference>
<evidence type="ECO:0000313" key="1">
    <source>
        <dbReference type="EMBL" id="RHW27876.1"/>
    </source>
</evidence>
<dbReference type="RefSeq" id="WP_118923737.1">
    <property type="nucleotide sequence ID" value="NZ_QXGH01000011.1"/>
</dbReference>
<accession>A0A417Y5P8</accession>
<dbReference type="GO" id="GO:0032259">
    <property type="term" value="P:methylation"/>
    <property type="evidence" value="ECO:0007669"/>
    <property type="project" value="UniProtKB-KW"/>
</dbReference>
<dbReference type="Gene3D" id="3.40.50.150">
    <property type="entry name" value="Vaccinia Virus protein VP39"/>
    <property type="match status" value="1"/>
</dbReference>
<dbReference type="Proteomes" id="UP000283644">
    <property type="component" value="Unassembled WGS sequence"/>
</dbReference>
<gene>
    <name evidence="1" type="ORF">D0Z08_06175</name>
</gene>